<keyword evidence="3" id="KW-0728">SH3 domain</keyword>
<evidence type="ECO:0000313" key="12">
    <source>
        <dbReference type="Proteomes" id="UP000265180"/>
    </source>
</evidence>
<evidence type="ECO:0000256" key="6">
    <source>
        <dbReference type="ARBA" id="ARBA00023136"/>
    </source>
</evidence>
<feature type="compositionally biased region" description="Basic and acidic residues" evidence="8">
    <location>
        <begin position="358"/>
        <end position="380"/>
    </location>
</feature>
<evidence type="ECO:0000256" key="2">
    <source>
        <dbReference type="ARBA" id="ARBA00004496"/>
    </source>
</evidence>
<accession>A0A3P9KLX3</accession>
<dbReference type="Proteomes" id="UP000265180">
    <property type="component" value="Chromosome 7"/>
</dbReference>
<feature type="compositionally biased region" description="Basic and acidic residues" evidence="8">
    <location>
        <begin position="285"/>
        <end position="298"/>
    </location>
</feature>
<dbReference type="PANTHER" id="PTHR46514:SF1">
    <property type="entry name" value="BRIDGING INTEGRATOR 2"/>
    <property type="match status" value="1"/>
</dbReference>
<dbReference type="InterPro" id="IPR004148">
    <property type="entry name" value="BAR_dom"/>
</dbReference>
<evidence type="ECO:0000256" key="3">
    <source>
        <dbReference type="ARBA" id="ARBA00022443"/>
    </source>
</evidence>
<dbReference type="AlphaFoldDB" id="A0A3P9KLX3"/>
<keyword evidence="9" id="KW-0812">Transmembrane</keyword>
<keyword evidence="4" id="KW-0963">Cytoplasm</keyword>
<sequence length="527" mass="60533">MAESTSPKSTSGDFAKKVQRQLSRGKEKVLQRLGKSIETRDDHFEQLLQIFYDQQTDCNRIYKDLRNYINAVRDMREASRRLSQSLFDVYESDWVGEEDLGAIVEGEDLLWNDFEVKLLDQAVRTMECYVSQFPDVKEKVAKRGRKLVDYDCSLHHLEALQTAKKKDDVKINKAKEEMKAAKLVYDGINSELKEELPTLYETRVGCYVTVFSALSNLRDTFYKELTTLNLDLQNVMKELQAQHPDKGFALRGLQRYGSLKRRSLMSPKAWKASFSEYHKNYNPRTVERHSFRSPDKPRSGTLSRESSLLGVSSRSSPEKALSESRELDAESCHSEKHNSEDLATGKPENNLEPGEAESQAKDEKDLKESDQKEEPKKDPPSESSSELNNSCDSESLELQLSAADNGQLHIEEEDKSPVTSDPPKPNRLENGAVSGSDTGDLSIPHKVCFPNKPPLRLVITPLFQMCVSFFLGCFCRKTRLKKHRRIRFSPLYIHIHIYIYIYETKFVFFIHTYLFLMVVFSYESQNA</sequence>
<feature type="compositionally biased region" description="Low complexity" evidence="8">
    <location>
        <begin position="381"/>
        <end position="394"/>
    </location>
</feature>
<organism evidence="11 12">
    <name type="scientific">Oryzias latipes</name>
    <name type="common">Japanese rice fish</name>
    <name type="synonym">Japanese killifish</name>
    <dbReference type="NCBI Taxonomy" id="8090"/>
    <lineage>
        <taxon>Eukaryota</taxon>
        <taxon>Metazoa</taxon>
        <taxon>Chordata</taxon>
        <taxon>Craniata</taxon>
        <taxon>Vertebrata</taxon>
        <taxon>Euteleostomi</taxon>
        <taxon>Actinopterygii</taxon>
        <taxon>Neopterygii</taxon>
        <taxon>Teleostei</taxon>
        <taxon>Neoteleostei</taxon>
        <taxon>Acanthomorphata</taxon>
        <taxon>Ovalentaria</taxon>
        <taxon>Atherinomorphae</taxon>
        <taxon>Beloniformes</taxon>
        <taxon>Adrianichthyidae</taxon>
        <taxon>Oryziinae</taxon>
        <taxon>Oryzias</taxon>
    </lineage>
</organism>
<feature type="transmembrane region" description="Helical" evidence="9">
    <location>
        <begin position="497"/>
        <end position="522"/>
    </location>
</feature>
<evidence type="ECO:0000313" key="11">
    <source>
        <dbReference type="Ensembl" id="ENSORLP00020009524.1"/>
    </source>
</evidence>
<evidence type="ECO:0000256" key="7">
    <source>
        <dbReference type="SAM" id="Coils"/>
    </source>
</evidence>
<name>A0A3P9KLX3_ORYLA</name>
<dbReference type="PANTHER" id="PTHR46514">
    <property type="entry name" value="AMPHIPHYSIN"/>
    <property type="match status" value="1"/>
</dbReference>
<reference evidence="11 12" key="2">
    <citation type="submission" date="2017-04" db="EMBL/GenBank/DDBJ databases">
        <title>CpG methylation of centromeres and impact of large insertions on vertebrate speciation.</title>
        <authorList>
            <person name="Ichikawa K."/>
            <person name="Yoshimura J."/>
            <person name="Morishita S."/>
        </authorList>
    </citation>
    <scope>NUCLEOTIDE SEQUENCE</scope>
    <source>
        <strain evidence="11 12">HNI</strain>
    </source>
</reference>
<dbReference type="Pfam" id="PF03114">
    <property type="entry name" value="BAR"/>
    <property type="match status" value="1"/>
</dbReference>
<evidence type="ECO:0000256" key="4">
    <source>
        <dbReference type="ARBA" id="ARBA00022490"/>
    </source>
</evidence>
<keyword evidence="6 9" id="KW-0472">Membrane</keyword>
<dbReference type="GO" id="GO:0012505">
    <property type="term" value="C:endomembrane system"/>
    <property type="evidence" value="ECO:0007669"/>
    <property type="project" value="UniProtKB-SubCell"/>
</dbReference>
<dbReference type="SUPFAM" id="SSF103657">
    <property type="entry name" value="BAR/IMD domain-like"/>
    <property type="match status" value="1"/>
</dbReference>
<feature type="region of interest" description="Disordered" evidence="8">
    <location>
        <begin position="285"/>
        <end position="394"/>
    </location>
</feature>
<protein>
    <submittedName>
        <fullName evidence="11">Bridging integrator 2a</fullName>
    </submittedName>
</protein>
<feature type="domain" description="BAR" evidence="10">
    <location>
        <begin position="29"/>
        <end position="245"/>
    </location>
</feature>
<dbReference type="GO" id="GO:0005737">
    <property type="term" value="C:cytoplasm"/>
    <property type="evidence" value="ECO:0007669"/>
    <property type="project" value="UniProtKB-SubCell"/>
</dbReference>
<evidence type="ECO:0000259" key="10">
    <source>
        <dbReference type="PROSITE" id="PS51021"/>
    </source>
</evidence>
<feature type="compositionally biased region" description="Basic and acidic residues" evidence="8">
    <location>
        <begin position="316"/>
        <end position="340"/>
    </location>
</feature>
<keyword evidence="5 7" id="KW-0175">Coiled coil</keyword>
<feature type="region of interest" description="Disordered" evidence="8">
    <location>
        <begin position="413"/>
        <end position="438"/>
    </location>
</feature>
<proteinExistence type="predicted"/>
<comment type="subcellular location">
    <subcellularLocation>
        <location evidence="2">Cytoplasm</location>
    </subcellularLocation>
    <subcellularLocation>
        <location evidence="1">Endomembrane system</location>
    </subcellularLocation>
</comment>
<feature type="coiled-coil region" evidence="7">
    <location>
        <begin position="157"/>
        <end position="191"/>
    </location>
</feature>
<dbReference type="InterPro" id="IPR027267">
    <property type="entry name" value="AH/BAR_dom_sf"/>
</dbReference>
<reference key="1">
    <citation type="journal article" date="2007" name="Nature">
        <title>The medaka draft genome and insights into vertebrate genome evolution.</title>
        <authorList>
            <person name="Kasahara M."/>
            <person name="Naruse K."/>
            <person name="Sasaki S."/>
            <person name="Nakatani Y."/>
            <person name="Qu W."/>
            <person name="Ahsan B."/>
            <person name="Yamada T."/>
            <person name="Nagayasu Y."/>
            <person name="Doi K."/>
            <person name="Kasai Y."/>
            <person name="Jindo T."/>
            <person name="Kobayashi D."/>
            <person name="Shimada A."/>
            <person name="Toyoda A."/>
            <person name="Kuroki Y."/>
            <person name="Fujiyama A."/>
            <person name="Sasaki T."/>
            <person name="Shimizu A."/>
            <person name="Asakawa S."/>
            <person name="Shimizu N."/>
            <person name="Hashimoto S."/>
            <person name="Yang J."/>
            <person name="Lee Y."/>
            <person name="Matsushima K."/>
            <person name="Sugano S."/>
            <person name="Sakaizumi M."/>
            <person name="Narita T."/>
            <person name="Ohishi K."/>
            <person name="Haga S."/>
            <person name="Ohta F."/>
            <person name="Nomoto H."/>
            <person name="Nogata K."/>
            <person name="Morishita T."/>
            <person name="Endo T."/>
            <person name="Shin-I T."/>
            <person name="Takeda H."/>
            <person name="Morishita S."/>
            <person name="Kohara Y."/>
        </authorList>
    </citation>
    <scope>NUCLEOTIDE SEQUENCE [LARGE SCALE GENOMIC DNA]</scope>
    <source>
        <strain>Hd-rR</strain>
    </source>
</reference>
<feature type="compositionally biased region" description="Low complexity" evidence="8">
    <location>
        <begin position="302"/>
        <end position="315"/>
    </location>
</feature>
<dbReference type="Ensembl" id="ENSORLT00020015926.1">
    <property type="protein sequence ID" value="ENSORLP00020009524.1"/>
    <property type="gene ID" value="ENSORLG00020010472.1"/>
</dbReference>
<dbReference type="PRINTS" id="PR01251">
    <property type="entry name" value="AMPHIPHYSIN"/>
</dbReference>
<dbReference type="Gene3D" id="1.20.1270.60">
    <property type="entry name" value="Arfaptin homology (AH) domain/BAR domain"/>
    <property type="match status" value="1"/>
</dbReference>
<dbReference type="InterPro" id="IPR003005">
    <property type="entry name" value="Amphiphysin"/>
</dbReference>
<reference evidence="11" key="3">
    <citation type="submission" date="2025-08" db="UniProtKB">
        <authorList>
            <consortium name="Ensembl"/>
        </authorList>
    </citation>
    <scope>IDENTIFICATION</scope>
    <source>
        <strain evidence="11">HNI</strain>
    </source>
</reference>
<dbReference type="SMART" id="SM00721">
    <property type="entry name" value="BAR"/>
    <property type="match status" value="1"/>
</dbReference>
<feature type="compositionally biased region" description="Polar residues" evidence="8">
    <location>
        <begin position="1"/>
        <end position="12"/>
    </location>
</feature>
<feature type="region of interest" description="Disordered" evidence="8">
    <location>
        <begin position="1"/>
        <end position="20"/>
    </location>
</feature>
<dbReference type="PROSITE" id="PS51021">
    <property type="entry name" value="BAR"/>
    <property type="match status" value="1"/>
</dbReference>
<feature type="transmembrane region" description="Helical" evidence="9">
    <location>
        <begin position="455"/>
        <end position="476"/>
    </location>
</feature>
<reference evidence="11" key="4">
    <citation type="submission" date="2025-09" db="UniProtKB">
        <authorList>
            <consortium name="Ensembl"/>
        </authorList>
    </citation>
    <scope>IDENTIFICATION</scope>
    <source>
        <strain evidence="11">HNI</strain>
    </source>
</reference>
<evidence type="ECO:0000256" key="9">
    <source>
        <dbReference type="SAM" id="Phobius"/>
    </source>
</evidence>
<evidence type="ECO:0000256" key="5">
    <source>
        <dbReference type="ARBA" id="ARBA00023054"/>
    </source>
</evidence>
<dbReference type="FunFam" id="1.20.1270.60:FF:000013">
    <property type="entry name" value="Amphiphysin isoform 2"/>
    <property type="match status" value="1"/>
</dbReference>
<evidence type="ECO:0000256" key="8">
    <source>
        <dbReference type="SAM" id="MobiDB-lite"/>
    </source>
</evidence>
<evidence type="ECO:0000256" key="1">
    <source>
        <dbReference type="ARBA" id="ARBA00004308"/>
    </source>
</evidence>
<keyword evidence="9" id="KW-1133">Transmembrane helix</keyword>